<comment type="caution">
    <text evidence="1">The sequence shown here is derived from an EMBL/GenBank/DDBJ whole genome shotgun (WGS) entry which is preliminary data.</text>
</comment>
<keyword evidence="2" id="KW-1185">Reference proteome</keyword>
<proteinExistence type="predicted"/>
<evidence type="ECO:0000313" key="1">
    <source>
        <dbReference type="EMBL" id="KAA9338218.1"/>
    </source>
</evidence>
<protein>
    <submittedName>
        <fullName evidence="1">Uncharacterized protein</fullName>
    </submittedName>
</protein>
<dbReference type="InterPro" id="IPR043738">
    <property type="entry name" value="DUF5683"/>
</dbReference>
<dbReference type="AlphaFoldDB" id="A0A7L5A1G1"/>
<reference evidence="1 2" key="1">
    <citation type="submission" date="2019-09" db="EMBL/GenBank/DDBJ databases">
        <title>Genome sequence of Hymenobacter sp. M3.</title>
        <authorList>
            <person name="Srinivasan S."/>
        </authorList>
    </citation>
    <scope>NUCLEOTIDE SEQUENCE [LARGE SCALE GENOMIC DNA]</scope>
    <source>
        <strain evidence="1 2">M3</strain>
    </source>
</reference>
<dbReference type="EMBL" id="VTWU01000002">
    <property type="protein sequence ID" value="KAA9338218.1"/>
    <property type="molecule type" value="Genomic_DNA"/>
</dbReference>
<dbReference type="Pfam" id="PF18935">
    <property type="entry name" value="DUF5683"/>
    <property type="match status" value="1"/>
</dbReference>
<dbReference type="Proteomes" id="UP000326380">
    <property type="component" value="Unassembled WGS sequence"/>
</dbReference>
<organism evidence="1 2">
    <name type="scientific">Hymenobacter busanensis</name>
    <dbReference type="NCBI Taxonomy" id="2607656"/>
    <lineage>
        <taxon>Bacteria</taxon>
        <taxon>Pseudomonadati</taxon>
        <taxon>Bacteroidota</taxon>
        <taxon>Cytophagia</taxon>
        <taxon>Cytophagales</taxon>
        <taxon>Hymenobacteraceae</taxon>
        <taxon>Hymenobacter</taxon>
    </lineage>
</organism>
<evidence type="ECO:0000313" key="2">
    <source>
        <dbReference type="Proteomes" id="UP000326380"/>
    </source>
</evidence>
<gene>
    <name evidence="1" type="ORF">F0P96_05060</name>
</gene>
<sequence>MAPLLLAVGLLLFPAARLQAQTVTAGPDSARVATSSKAVADSLRRTERLFGLRMTRPTKAAVLAMVLPGAGQVYNHKYWKLPLVYGALGLTVYGEVFYYGRYLEFKKGYEIRQRRVLLKDPTLLDTGPNSGQYTNTTEGDATQQRVFYAYRNRRDVFFAYIGLAYGLQIVDALVDGHLHDFDISEDLSLNCRPHLMLPGVGLPPTAGMALTFTLHPPKPAGARR</sequence>
<name>A0A7L5A1G1_9BACT</name>
<accession>A0A7L5A1G1</accession>